<dbReference type="Gene3D" id="3.30.930.10">
    <property type="entry name" value="Bira Bifunctional Protein, Domain 2"/>
    <property type="match status" value="1"/>
</dbReference>
<keyword evidence="6 11" id="KW-0067">ATP-binding</keyword>
<dbReference type="CDD" id="cd23823">
    <property type="entry name" value="RWD_GCN2"/>
    <property type="match status" value="1"/>
</dbReference>
<dbReference type="EC" id="2.7.11.1" evidence="1"/>
<dbReference type="GO" id="GO:0009893">
    <property type="term" value="P:positive regulation of metabolic process"/>
    <property type="evidence" value="ECO:0007669"/>
    <property type="project" value="UniProtKB-ARBA"/>
</dbReference>
<dbReference type="Gene3D" id="1.10.510.10">
    <property type="entry name" value="Transferase(Phosphotransferase) domain 1"/>
    <property type="match status" value="2"/>
</dbReference>
<dbReference type="InterPro" id="IPR024435">
    <property type="entry name" value="HisRS-related_dom"/>
</dbReference>
<feature type="compositionally biased region" description="Polar residues" evidence="13">
    <location>
        <begin position="673"/>
        <end position="683"/>
    </location>
</feature>
<evidence type="ECO:0000313" key="16">
    <source>
        <dbReference type="EMBL" id="KAF4337174.1"/>
    </source>
</evidence>
<dbReference type="InterPro" id="IPR036621">
    <property type="entry name" value="Anticodon-bd_dom_sf"/>
</dbReference>
<feature type="binding site" evidence="11">
    <location>
        <begin position="598"/>
        <end position="606"/>
    </location>
    <ligand>
        <name>ATP</name>
        <dbReference type="ChEBI" id="CHEBI:30616"/>
    </ligand>
</feature>
<keyword evidence="4 11" id="KW-0547">Nucleotide-binding</keyword>
<evidence type="ECO:0000259" key="14">
    <source>
        <dbReference type="PROSITE" id="PS50011"/>
    </source>
</evidence>
<feature type="active site" description="Proton acceptor" evidence="10">
    <location>
        <position position="817"/>
    </location>
</feature>
<dbReference type="Gene3D" id="3.10.110.10">
    <property type="entry name" value="Ubiquitin Conjugating Enzyme"/>
    <property type="match status" value="1"/>
</dbReference>
<dbReference type="SMART" id="SM00591">
    <property type="entry name" value="RWD"/>
    <property type="match status" value="1"/>
</dbReference>
<dbReference type="InterPro" id="IPR008271">
    <property type="entry name" value="Ser/Thr_kinase_AS"/>
</dbReference>
<dbReference type="FunFam" id="1.10.510.10:FF:000821">
    <property type="entry name" value="Serine/threonine-protein kinase gcn2"/>
    <property type="match status" value="1"/>
</dbReference>
<dbReference type="SMART" id="SM00220">
    <property type="entry name" value="S_TKc"/>
    <property type="match status" value="2"/>
</dbReference>
<dbReference type="GO" id="GO:0004694">
    <property type="term" value="F:eukaryotic translation initiation factor 2alpha kinase activity"/>
    <property type="evidence" value="ECO:0007669"/>
    <property type="project" value="InterPro"/>
</dbReference>
<keyword evidence="5 16" id="KW-0418">Kinase</keyword>
<feature type="compositionally biased region" description="Polar residues" evidence="13">
    <location>
        <begin position="229"/>
        <end position="239"/>
    </location>
</feature>
<organism evidence="16 17">
    <name type="scientific">Fusarium beomiforme</name>
    <dbReference type="NCBI Taxonomy" id="44412"/>
    <lineage>
        <taxon>Eukaryota</taxon>
        <taxon>Fungi</taxon>
        <taxon>Dikarya</taxon>
        <taxon>Ascomycota</taxon>
        <taxon>Pezizomycotina</taxon>
        <taxon>Sordariomycetes</taxon>
        <taxon>Hypocreomycetidae</taxon>
        <taxon>Hypocreales</taxon>
        <taxon>Nectriaceae</taxon>
        <taxon>Fusarium</taxon>
        <taxon>Fusarium burgessii species complex</taxon>
    </lineage>
</organism>
<feature type="domain" description="Protein kinase" evidence="14">
    <location>
        <begin position="267"/>
        <end position="543"/>
    </location>
</feature>
<evidence type="ECO:0000256" key="7">
    <source>
        <dbReference type="ARBA" id="ARBA00037982"/>
    </source>
</evidence>
<feature type="region of interest" description="Disordered" evidence="13">
    <location>
        <begin position="661"/>
        <end position="687"/>
    </location>
</feature>
<dbReference type="Gene3D" id="3.40.50.800">
    <property type="entry name" value="Anticodon-binding domain"/>
    <property type="match status" value="1"/>
</dbReference>
<dbReference type="PROSITE" id="PS00108">
    <property type="entry name" value="PROTEIN_KINASE_ST"/>
    <property type="match status" value="1"/>
</dbReference>
<dbReference type="InterPro" id="IPR045864">
    <property type="entry name" value="aa-tRNA-synth_II/BPL/LPL"/>
</dbReference>
<dbReference type="InterPro" id="IPR050339">
    <property type="entry name" value="CC_SR_Kinase"/>
</dbReference>
<feature type="compositionally biased region" description="Low complexity" evidence="13">
    <location>
        <begin position="554"/>
        <end position="566"/>
    </location>
</feature>
<name>A0A9P5AEZ6_9HYPO</name>
<dbReference type="Pfam" id="PF00069">
    <property type="entry name" value="Pkinase"/>
    <property type="match status" value="3"/>
</dbReference>
<dbReference type="InterPro" id="IPR000719">
    <property type="entry name" value="Prot_kinase_dom"/>
</dbReference>
<dbReference type="FunFam" id="3.30.930.10:FF:000074">
    <property type="entry name" value="Serine/threonine-protein kinase gcn2"/>
    <property type="match status" value="1"/>
</dbReference>
<dbReference type="OrthoDB" id="341578at2759"/>
<dbReference type="SUPFAM" id="SSF55681">
    <property type="entry name" value="Class II aaRS and biotin synthetases"/>
    <property type="match status" value="1"/>
</dbReference>
<feature type="compositionally biased region" description="Acidic residues" evidence="13">
    <location>
        <begin position="711"/>
        <end position="737"/>
    </location>
</feature>
<dbReference type="GO" id="GO:0005524">
    <property type="term" value="F:ATP binding"/>
    <property type="evidence" value="ECO:0007669"/>
    <property type="project" value="UniProtKB-UniRule"/>
</dbReference>
<dbReference type="FunFam" id="3.10.110.10:FF:000050">
    <property type="entry name" value="eIF-2-alpha kinase GCN2"/>
    <property type="match status" value="1"/>
</dbReference>
<evidence type="ECO:0000256" key="8">
    <source>
        <dbReference type="ARBA" id="ARBA00047899"/>
    </source>
</evidence>
<evidence type="ECO:0000256" key="11">
    <source>
        <dbReference type="PIRSR" id="PIRSR000660-2"/>
    </source>
</evidence>
<dbReference type="InterPro" id="IPR016135">
    <property type="entry name" value="UBQ-conjugating_enzyme/RWD"/>
</dbReference>
<comment type="catalytic activity">
    <reaction evidence="8">
        <text>L-threonyl-[protein] + ATP = O-phospho-L-threonyl-[protein] + ADP + H(+)</text>
        <dbReference type="Rhea" id="RHEA:46608"/>
        <dbReference type="Rhea" id="RHEA-COMP:11060"/>
        <dbReference type="Rhea" id="RHEA-COMP:11605"/>
        <dbReference type="ChEBI" id="CHEBI:15378"/>
        <dbReference type="ChEBI" id="CHEBI:30013"/>
        <dbReference type="ChEBI" id="CHEBI:30616"/>
        <dbReference type="ChEBI" id="CHEBI:61977"/>
        <dbReference type="ChEBI" id="CHEBI:456216"/>
        <dbReference type="EC" id="2.7.11.1"/>
    </reaction>
</comment>
<dbReference type="InterPro" id="IPR011009">
    <property type="entry name" value="Kinase-like_dom_sf"/>
</dbReference>
<dbReference type="CDD" id="cd14012">
    <property type="entry name" value="PK_eIF2AK_GCN2_rpt1"/>
    <property type="match status" value="1"/>
</dbReference>
<sequence length="1599" mass="180592">MTGKQSGVWKTPLNLKNNNNESSFPGLLPASSPEVVNKIEYEELQQNELLALEAIYSDDFVMHTDIQNAWKKSEPHFDIRIKSSSDEDFACTLGFVMTATYPKSPPLITMKNYDLKEVTVFKIHKYLETKPKLFAQNAQEMIDQIVEGVRDILEDAAQAKANGKHLPSLEEERERHEASLAKLAEEKKEEAERKKIEETQEEERVMAEMLQQQMDRQKQKAKESKRRPNGNTPQEPTASTETEEIIEFEQFCDVTDKSGNSIVFKSVTGKCDPLQGPVSIVYTVKPVVTNWPGALTLALKETILRTTSKDTKEFKLQLQSLESRLQDLKTVKRVHHRHLVEVLGFKVQAGPADLAVSNSGTISVLLPLAKGSLEEALDLGPIQNIAKVRSWTRDLLDALNFLHNKNIAHQDIHPGNILLFREPNGQIVPKISDAWYQREIHSITSNKPGLPGLNTAKSAYWLPPEIAGASKPQYTFKTDIWDFGVVFVQMIFGLDVLQTYSSPKNLMESKTLSHSLHELVNRFFKEDKQKRPRAFELGSSEFLATDAPILFEDSSTIPSTSPSISTQKPPAKSRRDFSTHRGPSSSRYTEDFIEEARLGKGGFGEVVKARMKLDGQIYAIKKIKPRSQANLTEILKEVRLLSQLNHPAVVRYNTAWVEEVPDQADTEDDASTGYFTEDNTQGTGSAGIDIEFATSTGGLDFISSNANVDYGFEDSDSDEDDSDEDETEEDDETEDEMSVQRVSSPDKERNATFQRRARYQRSYKTMLYISMEYCEKRTLRDLIARNLYKNTPEIWRLFSQILEGLAHIHGLSIVHRDLKPENIFISSDADGIDNVKIGDFGLATSGQFSLEKANGNTLETDDMTRSIGTAYYSAPEVRSAVNGIYSTKVDMYSLGIIFFEMCYQPMMGMQKADVLGQLRRPKPVLPSDFKPSDKAQADIVLSLVNHNPKERPSSTDLLNNEELPIQIESVKGRQTLAILANPSSPYYQKTLSWLFSKRMELIEDYAWDMSARALSPQELLNQVLVKQELVAIFRRHGALEPPRSSIYPRSSHYGDNVVQLLTPRGKVVQLPYDLTLGNARMMAHFDPVVERSFTFGHVFRDKHDGGHPLMFGEADFDIVTTDALDFASNEAEVLKVMDEIIHAFPSLSTTPMCFHLGHSDLLQLIFEYCGIKPSSRRAAADVLSKLNIHNYTWPKIRIELRSPTVGVSAISVDELQKFDFRDTPSKTFSRLKTLFEGSNMYQRASPTIAHLKEVVEYCKRFGVGTKIYINPLNSLKEAFYTGGVIFSCIYDKKVKDVFAAGGRYDQLIRECRPRAGGQSREKHAVGFSLAWERLAKVPKSGGRSFLKKSEDESSGIFNSRRCDCLISSFNAAVLRSSGSEILQTLWAHNISAELAKDARSPEDLLSKHREEDYSWLVIIKQDAMLKIKSLGRKDVPDADIPITQLLSWLRNEIRDRDSKALVKLRGTSSAETNGSEKESEQEVRVLVAQTRSKKFNRRTVVEQAQNTASSLVQSFLEGPILAIETTDQVMDLIRGTCLSEVEGWRQVEQSVTNTEKKYIREIHDQLDDLRYKYQKKNDGRHAFLYNFRSGNCVYYDLGA</sequence>
<keyword evidence="17" id="KW-1185">Reference proteome</keyword>
<comment type="catalytic activity">
    <reaction evidence="9">
        <text>L-seryl-[protein] + ATP = O-phospho-L-seryl-[protein] + ADP + H(+)</text>
        <dbReference type="Rhea" id="RHEA:17989"/>
        <dbReference type="Rhea" id="RHEA-COMP:9863"/>
        <dbReference type="Rhea" id="RHEA-COMP:11604"/>
        <dbReference type="ChEBI" id="CHEBI:15378"/>
        <dbReference type="ChEBI" id="CHEBI:29999"/>
        <dbReference type="ChEBI" id="CHEBI:30616"/>
        <dbReference type="ChEBI" id="CHEBI:83421"/>
        <dbReference type="ChEBI" id="CHEBI:456216"/>
        <dbReference type="EC" id="2.7.11.1"/>
    </reaction>
</comment>
<dbReference type="InterPro" id="IPR006575">
    <property type="entry name" value="RWD_dom"/>
</dbReference>
<gene>
    <name evidence="16" type="ORF">FBEOM_8931</name>
</gene>
<comment type="caution">
    <text evidence="16">The sequence shown here is derived from an EMBL/GenBank/DDBJ whole genome shotgun (WGS) entry which is preliminary data.</text>
</comment>
<evidence type="ECO:0000313" key="17">
    <source>
        <dbReference type="Proteomes" id="UP000730481"/>
    </source>
</evidence>
<evidence type="ECO:0000256" key="5">
    <source>
        <dbReference type="ARBA" id="ARBA00022777"/>
    </source>
</evidence>
<dbReference type="EMBL" id="PVQB02000438">
    <property type="protein sequence ID" value="KAF4337174.1"/>
    <property type="molecule type" value="Genomic_DNA"/>
</dbReference>
<dbReference type="Pfam" id="PF05773">
    <property type="entry name" value="RWD"/>
    <property type="match status" value="1"/>
</dbReference>
<feature type="domain" description="Protein kinase" evidence="14">
    <location>
        <begin position="592"/>
        <end position="963"/>
    </location>
</feature>
<dbReference type="InterPro" id="IPR041715">
    <property type="entry name" value="HisRS-like_core"/>
</dbReference>
<evidence type="ECO:0000256" key="6">
    <source>
        <dbReference type="ARBA" id="ARBA00022840"/>
    </source>
</evidence>
<dbReference type="GO" id="GO:0005737">
    <property type="term" value="C:cytoplasm"/>
    <property type="evidence" value="ECO:0007669"/>
    <property type="project" value="TreeGrafter"/>
</dbReference>
<keyword evidence="2" id="KW-0723">Serine/threonine-protein kinase</keyword>
<dbReference type="PROSITE" id="PS00107">
    <property type="entry name" value="PROTEIN_KINASE_ATP"/>
    <property type="match status" value="1"/>
</dbReference>
<evidence type="ECO:0000256" key="2">
    <source>
        <dbReference type="ARBA" id="ARBA00022527"/>
    </source>
</evidence>
<evidence type="ECO:0000259" key="15">
    <source>
        <dbReference type="PROSITE" id="PS50908"/>
    </source>
</evidence>
<dbReference type="PROSITE" id="PS50011">
    <property type="entry name" value="PROTEIN_KINASE_DOM"/>
    <property type="match status" value="2"/>
</dbReference>
<dbReference type="PANTHER" id="PTHR11042">
    <property type="entry name" value="EUKARYOTIC TRANSLATION INITIATION FACTOR 2-ALPHA KINASE EIF2-ALPHA KINASE -RELATED"/>
    <property type="match status" value="1"/>
</dbReference>
<feature type="domain" description="RWD" evidence="15">
    <location>
        <begin position="47"/>
        <end position="156"/>
    </location>
</feature>
<dbReference type="GO" id="GO:0005634">
    <property type="term" value="C:nucleus"/>
    <property type="evidence" value="ECO:0007669"/>
    <property type="project" value="TreeGrafter"/>
</dbReference>
<feature type="region of interest" description="Disordered" evidence="13">
    <location>
        <begin position="553"/>
        <end position="588"/>
    </location>
</feature>
<evidence type="ECO:0000256" key="10">
    <source>
        <dbReference type="PIRSR" id="PIRSR000660-1"/>
    </source>
</evidence>
<feature type="region of interest" description="Disordered" evidence="13">
    <location>
        <begin position="710"/>
        <end position="755"/>
    </location>
</feature>
<evidence type="ECO:0000256" key="4">
    <source>
        <dbReference type="ARBA" id="ARBA00022741"/>
    </source>
</evidence>
<feature type="binding site" evidence="12">
    <location>
        <position position="622"/>
    </location>
    <ligand>
        <name>ATP</name>
        <dbReference type="ChEBI" id="CHEBI:30616"/>
    </ligand>
</feature>
<reference evidence="16" key="2">
    <citation type="submission" date="2020-02" db="EMBL/GenBank/DDBJ databases">
        <title>Identification and distribution of gene clusters putatively required for synthesis of sphingolipid metabolism inhibitors in phylogenetically diverse species of the filamentous fungus Fusarium.</title>
        <authorList>
            <person name="Kim H.-S."/>
            <person name="Busman M."/>
            <person name="Brown D.W."/>
            <person name="Divon H."/>
            <person name="Uhlig S."/>
            <person name="Proctor R.H."/>
        </authorList>
    </citation>
    <scope>NUCLEOTIDE SEQUENCE</scope>
    <source>
        <strain evidence="16">NRRL 25174</strain>
    </source>
</reference>
<dbReference type="Gene3D" id="3.30.200.20">
    <property type="entry name" value="Phosphorylase Kinase, domain 1"/>
    <property type="match status" value="1"/>
</dbReference>
<evidence type="ECO:0000256" key="9">
    <source>
        <dbReference type="ARBA" id="ARBA00048679"/>
    </source>
</evidence>
<feature type="binding site" evidence="11">
    <location>
        <position position="621"/>
    </location>
    <ligand>
        <name>ATP</name>
        <dbReference type="ChEBI" id="CHEBI:30616"/>
    </ligand>
</feature>
<dbReference type="PIRSF" id="PIRSF000660">
    <property type="entry name" value="Ser/Thr_PK_GCN2"/>
    <property type="match status" value="1"/>
</dbReference>
<reference evidence="16" key="1">
    <citation type="journal article" date="2017" name="Mycologia">
        <title>Fusarium algeriense, sp. nov., a novel toxigenic crown rot pathogen of durum wheat from Algeria is nested in the Fusarium burgessii species complex.</title>
        <authorList>
            <person name="Laraba I."/>
            <person name="Keddad A."/>
            <person name="Boureghda H."/>
            <person name="Abdallah N."/>
            <person name="Vaughan M.M."/>
            <person name="Proctor R.H."/>
            <person name="Busman M."/>
            <person name="O'Donnell K."/>
        </authorList>
    </citation>
    <scope>NUCLEOTIDE SEQUENCE</scope>
    <source>
        <strain evidence="16">NRRL 25174</strain>
    </source>
</reference>
<keyword evidence="3" id="KW-0808">Transferase</keyword>
<dbReference type="CDD" id="cd14046">
    <property type="entry name" value="STKc_EIF2AK4_GCN2_rpt2"/>
    <property type="match status" value="1"/>
</dbReference>
<dbReference type="Pfam" id="PF12745">
    <property type="entry name" value="HGTP_anticodon2"/>
    <property type="match status" value="1"/>
</dbReference>
<dbReference type="PROSITE" id="PS50908">
    <property type="entry name" value="RWD"/>
    <property type="match status" value="1"/>
</dbReference>
<evidence type="ECO:0000256" key="13">
    <source>
        <dbReference type="SAM" id="MobiDB-lite"/>
    </source>
</evidence>
<comment type="similarity">
    <text evidence="7">Belongs to the protein kinase superfamily. Ser/Thr protein kinase family. GCN2 subfamily.</text>
</comment>
<dbReference type="PANTHER" id="PTHR11042:SF136">
    <property type="entry name" value="EIF-2-ALPHA KINASE GCN2"/>
    <property type="match status" value="1"/>
</dbReference>
<feature type="region of interest" description="Disordered" evidence="13">
    <location>
        <begin position="211"/>
        <end position="243"/>
    </location>
</feature>
<dbReference type="InterPro" id="IPR017441">
    <property type="entry name" value="Protein_kinase_ATP_BS"/>
</dbReference>
<dbReference type="SUPFAM" id="SSF56112">
    <property type="entry name" value="Protein kinase-like (PK-like)"/>
    <property type="match status" value="2"/>
</dbReference>
<protein>
    <recommendedName>
        <fullName evidence="1">non-specific serine/threonine protein kinase</fullName>
        <ecNumber evidence="1">2.7.11.1</ecNumber>
    </recommendedName>
</protein>
<proteinExistence type="inferred from homology"/>
<dbReference type="Proteomes" id="UP000730481">
    <property type="component" value="Unassembled WGS sequence"/>
</dbReference>
<dbReference type="GO" id="GO:0000077">
    <property type="term" value="P:DNA damage checkpoint signaling"/>
    <property type="evidence" value="ECO:0007669"/>
    <property type="project" value="InterPro"/>
</dbReference>
<evidence type="ECO:0000256" key="3">
    <source>
        <dbReference type="ARBA" id="ARBA00022679"/>
    </source>
</evidence>
<feature type="compositionally biased region" description="Acidic residues" evidence="13">
    <location>
        <begin position="661"/>
        <end position="670"/>
    </location>
</feature>
<dbReference type="SUPFAM" id="SSF54495">
    <property type="entry name" value="UBC-like"/>
    <property type="match status" value="1"/>
</dbReference>
<accession>A0A9P5AEZ6</accession>
<dbReference type="InterPro" id="IPR016255">
    <property type="entry name" value="Gcn2"/>
</dbReference>
<dbReference type="Pfam" id="PF13393">
    <property type="entry name" value="tRNA-synt_His"/>
    <property type="match status" value="1"/>
</dbReference>
<evidence type="ECO:0000256" key="1">
    <source>
        <dbReference type="ARBA" id="ARBA00012513"/>
    </source>
</evidence>
<dbReference type="FunFam" id="3.40.50.800:FF:000009">
    <property type="entry name" value="Eukaryotic translation initiation factor 2-alpha kinase"/>
    <property type="match status" value="1"/>
</dbReference>
<evidence type="ECO:0000256" key="12">
    <source>
        <dbReference type="PROSITE-ProRule" id="PRU10141"/>
    </source>
</evidence>